<dbReference type="RefSeq" id="WP_239128766.1">
    <property type="nucleotide sequence ID" value="NZ_BOOW01000012.1"/>
</dbReference>
<protein>
    <submittedName>
        <fullName evidence="1">Uncharacterized protein</fullName>
    </submittedName>
</protein>
<dbReference type="PANTHER" id="PTHR47691:SF3">
    <property type="entry name" value="HTH-TYPE TRANSCRIPTIONAL REGULATOR RV0890C-RELATED"/>
    <property type="match status" value="1"/>
</dbReference>
<evidence type="ECO:0000313" key="2">
    <source>
        <dbReference type="Proteomes" id="UP000606172"/>
    </source>
</evidence>
<comment type="caution">
    <text evidence="1">The sequence shown here is derived from an EMBL/GenBank/DDBJ whole genome shotgun (WGS) entry which is preliminary data.</text>
</comment>
<dbReference type="Pfam" id="PF13374">
    <property type="entry name" value="TPR_10"/>
    <property type="match status" value="1"/>
</dbReference>
<accession>A0A919RE05</accession>
<dbReference type="PANTHER" id="PTHR47691">
    <property type="entry name" value="REGULATOR-RELATED"/>
    <property type="match status" value="1"/>
</dbReference>
<reference evidence="1" key="1">
    <citation type="submission" date="2021-01" db="EMBL/GenBank/DDBJ databases">
        <title>Whole genome shotgun sequence of Sinosporangium siamense NBRC 109515.</title>
        <authorList>
            <person name="Komaki H."/>
            <person name="Tamura T."/>
        </authorList>
    </citation>
    <scope>NUCLEOTIDE SEQUENCE</scope>
    <source>
        <strain evidence="1">NBRC 109515</strain>
    </source>
</reference>
<sequence>MRQEHDNIRAALNHCLTTPGQSHVALELLSALWFMWVACGLAREGRLYLERALKANPQPSKARCKALWVMSYVCSTQGDITAAMEYAEQCSAEAVRVGDSASVILATKMQGTAAMFQGDLQKATALLGVAIDFHRGGNERELNPGLLPAIVELSFVLTAQNEPREAESLLKDCLKLCKQRGELWLRSHAHWATAEAQVKGGRTTEACASVREGLRIKLHFHDVIGTLMCLETMARVSAATGNPRRAAQLFGAADSNWKLFGLPLFGSPFLHDEHTTCVKECKRDIGEDVFLQYVNEGMRLTLEEAVTLALDDEEDPLPRAAMSS</sequence>
<dbReference type="Gene3D" id="1.25.40.10">
    <property type="entry name" value="Tetratricopeptide repeat domain"/>
    <property type="match status" value="1"/>
</dbReference>
<dbReference type="AlphaFoldDB" id="A0A919RE05"/>
<organism evidence="1 2">
    <name type="scientific">Sinosporangium siamense</name>
    <dbReference type="NCBI Taxonomy" id="1367973"/>
    <lineage>
        <taxon>Bacteria</taxon>
        <taxon>Bacillati</taxon>
        <taxon>Actinomycetota</taxon>
        <taxon>Actinomycetes</taxon>
        <taxon>Streptosporangiales</taxon>
        <taxon>Streptosporangiaceae</taxon>
        <taxon>Sinosporangium</taxon>
    </lineage>
</organism>
<evidence type="ECO:0000313" key="1">
    <source>
        <dbReference type="EMBL" id="GII91883.1"/>
    </source>
</evidence>
<name>A0A919RE05_9ACTN</name>
<dbReference type="InterPro" id="IPR011990">
    <property type="entry name" value="TPR-like_helical_dom_sf"/>
</dbReference>
<dbReference type="Proteomes" id="UP000606172">
    <property type="component" value="Unassembled WGS sequence"/>
</dbReference>
<dbReference type="EMBL" id="BOOW01000012">
    <property type="protein sequence ID" value="GII91883.1"/>
    <property type="molecule type" value="Genomic_DNA"/>
</dbReference>
<keyword evidence="2" id="KW-1185">Reference proteome</keyword>
<gene>
    <name evidence="1" type="ORF">Ssi02_21140</name>
</gene>
<dbReference type="SUPFAM" id="SSF48452">
    <property type="entry name" value="TPR-like"/>
    <property type="match status" value="1"/>
</dbReference>
<proteinExistence type="predicted"/>